<comment type="similarity">
    <text evidence="2 6">Belongs to the TRAFAC class TrmE-Era-EngA-EngB-Septin-like GTPase superfamily. TrmE GTPase family.</text>
</comment>
<dbReference type="NCBIfam" id="TIGR00450">
    <property type="entry name" value="mnmE_trmE_thdF"/>
    <property type="match status" value="1"/>
</dbReference>
<dbReference type="HAMAP" id="MF_00379">
    <property type="entry name" value="GTPase_MnmE"/>
    <property type="match status" value="1"/>
</dbReference>
<evidence type="ECO:0000256" key="2">
    <source>
        <dbReference type="ARBA" id="ARBA00011043"/>
    </source>
</evidence>
<evidence type="ECO:0000256" key="1">
    <source>
        <dbReference type="ARBA" id="ARBA00004173"/>
    </source>
</evidence>
<dbReference type="GO" id="GO:0003924">
    <property type="term" value="F:GTPase activity"/>
    <property type="evidence" value="ECO:0007669"/>
    <property type="project" value="InterPro"/>
</dbReference>
<evidence type="ECO:0000259" key="7">
    <source>
        <dbReference type="PROSITE" id="PS51709"/>
    </source>
</evidence>
<dbReference type="Pfam" id="PF12631">
    <property type="entry name" value="MnmE_helical"/>
    <property type="match status" value="1"/>
</dbReference>
<dbReference type="InterPro" id="IPR031168">
    <property type="entry name" value="G_TrmE"/>
</dbReference>
<dbReference type="GO" id="GO:0002098">
    <property type="term" value="P:tRNA wobble uridine modification"/>
    <property type="evidence" value="ECO:0007669"/>
    <property type="project" value="TreeGrafter"/>
</dbReference>
<dbReference type="InterPro" id="IPR027417">
    <property type="entry name" value="P-loop_NTPase"/>
</dbReference>
<dbReference type="CDD" id="cd04164">
    <property type="entry name" value="trmE"/>
    <property type="match status" value="1"/>
</dbReference>
<evidence type="ECO:0000256" key="4">
    <source>
        <dbReference type="ARBA" id="ARBA00022741"/>
    </source>
</evidence>
<dbReference type="AlphaFoldDB" id="A0A9N9XMC4"/>
<evidence type="ECO:0000256" key="3">
    <source>
        <dbReference type="ARBA" id="ARBA00022694"/>
    </source>
</evidence>
<dbReference type="Proteomes" id="UP001153712">
    <property type="component" value="Chromosome 13"/>
</dbReference>
<dbReference type="Pfam" id="PF10396">
    <property type="entry name" value="TrmE_N"/>
    <property type="match status" value="1"/>
</dbReference>
<dbReference type="SUPFAM" id="SSF52540">
    <property type="entry name" value="P-loop containing nucleoside triphosphate hydrolases"/>
    <property type="match status" value="1"/>
</dbReference>
<dbReference type="Pfam" id="PF01926">
    <property type="entry name" value="MMR_HSR1"/>
    <property type="match status" value="1"/>
</dbReference>
<dbReference type="OrthoDB" id="188276at2759"/>
<evidence type="ECO:0000256" key="5">
    <source>
        <dbReference type="ARBA" id="ARBA00023134"/>
    </source>
</evidence>
<protein>
    <recommendedName>
        <fullName evidence="7">TrmE-type G domain-containing protein</fullName>
    </recommendedName>
</protein>
<dbReference type="PROSITE" id="PS51709">
    <property type="entry name" value="G_TRME"/>
    <property type="match status" value="1"/>
</dbReference>
<dbReference type="GO" id="GO:0005525">
    <property type="term" value="F:GTP binding"/>
    <property type="evidence" value="ECO:0007669"/>
    <property type="project" value="UniProtKB-KW"/>
</dbReference>
<dbReference type="InterPro" id="IPR004520">
    <property type="entry name" value="GTPase_MnmE"/>
</dbReference>
<feature type="domain" description="TrmE-type G" evidence="7">
    <location>
        <begin position="236"/>
        <end position="414"/>
    </location>
</feature>
<sequence>MIKYSRLLLNPTKLLHTLSSETIFALSSGHGKCGVAVIRVSGSNSITALKQMTSSKPLPQPRVATLRSIKDPTTNEIIDKSLVLWFPGPKSFTGEDSFELQVHGGLAVINAVLKALSAIPRCRLAEPGEFTKRAFFNGKLDLTEVEGLADLLQAETELQRKQAFLQSQGSLSKLYGKWRSTLKHCMAHIEAYIDFEETETLETGIIESVRRDIEKLAEELKAHLSNGRRGEILRNGVKTVILGEPNAGKSSLLNLLCARPAAIVTPIPGTTRDVLEVTLNIDGYPLVLADTAGLRARTEDLIEQEGIHRAIQLYHKSDFVILVINVERYLKWKQQHTNGSLKDYIVQYVDGLNLPKFFIDRKNLISTKPCVMVFNKIDLADRSEYIQGENYLSISCTKETGVDDLIRTISQHLKRICGEPSAEHPSMNQLRHREHLGACLGHLESFLAQHQRQDTVLMAEHLRKSMHQLGKLVGSVTAEELLDVIFRDFCVGK</sequence>
<dbReference type="GO" id="GO:0030488">
    <property type="term" value="P:tRNA methylation"/>
    <property type="evidence" value="ECO:0007669"/>
    <property type="project" value="TreeGrafter"/>
</dbReference>
<dbReference type="InterPro" id="IPR027368">
    <property type="entry name" value="MnmE_dom2"/>
</dbReference>
<keyword evidence="9" id="KW-1185">Reference proteome</keyword>
<organism evidence="8 9">
    <name type="scientific">Phyllotreta striolata</name>
    <name type="common">Striped flea beetle</name>
    <name type="synonym">Crioceris striolata</name>
    <dbReference type="NCBI Taxonomy" id="444603"/>
    <lineage>
        <taxon>Eukaryota</taxon>
        <taxon>Metazoa</taxon>
        <taxon>Ecdysozoa</taxon>
        <taxon>Arthropoda</taxon>
        <taxon>Hexapoda</taxon>
        <taxon>Insecta</taxon>
        <taxon>Pterygota</taxon>
        <taxon>Neoptera</taxon>
        <taxon>Endopterygota</taxon>
        <taxon>Coleoptera</taxon>
        <taxon>Polyphaga</taxon>
        <taxon>Cucujiformia</taxon>
        <taxon>Chrysomeloidea</taxon>
        <taxon>Chrysomelidae</taxon>
        <taxon>Galerucinae</taxon>
        <taxon>Alticini</taxon>
        <taxon>Phyllotreta</taxon>
    </lineage>
</organism>
<dbReference type="FunFam" id="3.30.1360.120:FF:000007">
    <property type="entry name" value="tRNA modification GTPase GTPBP3, mitochondrial"/>
    <property type="match status" value="1"/>
</dbReference>
<reference evidence="8" key="1">
    <citation type="submission" date="2022-01" db="EMBL/GenBank/DDBJ databases">
        <authorList>
            <person name="King R."/>
        </authorList>
    </citation>
    <scope>NUCLEOTIDE SEQUENCE</scope>
</reference>
<dbReference type="EMBL" id="OU900106">
    <property type="protein sequence ID" value="CAG9857103.1"/>
    <property type="molecule type" value="Genomic_DNA"/>
</dbReference>
<evidence type="ECO:0000313" key="8">
    <source>
        <dbReference type="EMBL" id="CAG9857103.1"/>
    </source>
</evidence>
<dbReference type="InterPro" id="IPR006073">
    <property type="entry name" value="GTP-bd"/>
</dbReference>
<dbReference type="PANTHER" id="PTHR42714:SF2">
    <property type="entry name" value="TRNA MODIFICATION GTPASE GTPBP3, MITOCHONDRIAL"/>
    <property type="match status" value="1"/>
</dbReference>
<comment type="subcellular location">
    <subcellularLocation>
        <location evidence="1">Mitochondrion</location>
    </subcellularLocation>
</comment>
<dbReference type="Gene3D" id="1.20.120.430">
    <property type="entry name" value="tRNA modification GTPase MnmE domain 2"/>
    <property type="match status" value="1"/>
</dbReference>
<keyword evidence="4 6" id="KW-0547">Nucleotide-binding</keyword>
<keyword evidence="5 6" id="KW-0342">GTP-binding</keyword>
<accession>A0A9N9XMC4</accession>
<dbReference type="InterPro" id="IPR018948">
    <property type="entry name" value="GTP-bd_TrmE_N"/>
</dbReference>
<dbReference type="Gene3D" id="3.30.1360.120">
    <property type="entry name" value="Probable tRNA modification gtpase trme, domain 1"/>
    <property type="match status" value="1"/>
</dbReference>
<dbReference type="NCBIfam" id="NF003661">
    <property type="entry name" value="PRK05291.1-3"/>
    <property type="match status" value="1"/>
</dbReference>
<evidence type="ECO:0000313" key="9">
    <source>
        <dbReference type="Proteomes" id="UP001153712"/>
    </source>
</evidence>
<dbReference type="GO" id="GO:0005739">
    <property type="term" value="C:mitochondrion"/>
    <property type="evidence" value="ECO:0007669"/>
    <property type="project" value="UniProtKB-SubCell"/>
</dbReference>
<dbReference type="CDD" id="cd14858">
    <property type="entry name" value="TrmE_N"/>
    <property type="match status" value="1"/>
</dbReference>
<evidence type="ECO:0000256" key="6">
    <source>
        <dbReference type="RuleBase" id="RU003313"/>
    </source>
</evidence>
<proteinExistence type="inferred from homology"/>
<dbReference type="InterPro" id="IPR025867">
    <property type="entry name" value="MnmE_helical"/>
</dbReference>
<dbReference type="InterPro" id="IPR027266">
    <property type="entry name" value="TrmE/GcvT-like"/>
</dbReference>
<dbReference type="Gene3D" id="3.40.50.300">
    <property type="entry name" value="P-loop containing nucleotide triphosphate hydrolases"/>
    <property type="match status" value="1"/>
</dbReference>
<dbReference type="InterPro" id="IPR005225">
    <property type="entry name" value="Small_GTP-bd"/>
</dbReference>
<gene>
    <name evidence="8" type="ORF">PHYEVI_LOCUS3514</name>
</gene>
<dbReference type="SUPFAM" id="SSF116878">
    <property type="entry name" value="TrmE connector domain"/>
    <property type="match status" value="1"/>
</dbReference>
<keyword evidence="3 6" id="KW-0819">tRNA processing</keyword>
<name>A0A9N9XMC4_PHYSR</name>
<dbReference type="NCBIfam" id="TIGR00231">
    <property type="entry name" value="small_GTP"/>
    <property type="match status" value="1"/>
</dbReference>
<dbReference type="PANTHER" id="PTHR42714">
    <property type="entry name" value="TRNA MODIFICATION GTPASE GTPBP3"/>
    <property type="match status" value="1"/>
</dbReference>